<reference evidence="5 6" key="1">
    <citation type="journal article" date="2019" name="Commun. Biol.">
        <title>The bagworm genome reveals a unique fibroin gene that provides high tensile strength.</title>
        <authorList>
            <person name="Kono N."/>
            <person name="Nakamura H."/>
            <person name="Ohtoshi R."/>
            <person name="Tomita M."/>
            <person name="Numata K."/>
            <person name="Arakawa K."/>
        </authorList>
    </citation>
    <scope>NUCLEOTIDE SEQUENCE [LARGE SCALE GENOMIC DNA]</scope>
</reference>
<dbReference type="SMART" id="SM01328">
    <property type="entry name" value="zf-3CxxC"/>
    <property type="match status" value="1"/>
</dbReference>
<keyword evidence="6" id="KW-1185">Reference proteome</keyword>
<protein>
    <submittedName>
        <fullName evidence="5">Zinc finger CCHC domain-containing protein 24</fullName>
    </submittedName>
</protein>
<proteinExistence type="predicted"/>
<dbReference type="InterPro" id="IPR033446">
    <property type="entry name" value="ZCCHC24_Znf-3CxxC"/>
</dbReference>
<keyword evidence="2" id="KW-0863">Zinc-finger</keyword>
<comment type="caution">
    <text evidence="5">The sequence shown here is derived from an EMBL/GenBank/DDBJ whole genome shotgun (WGS) entry which is preliminary data.</text>
</comment>
<organism evidence="5 6">
    <name type="scientific">Eumeta variegata</name>
    <name type="common">Bagworm moth</name>
    <name type="synonym">Eumeta japonica</name>
    <dbReference type="NCBI Taxonomy" id="151549"/>
    <lineage>
        <taxon>Eukaryota</taxon>
        <taxon>Metazoa</taxon>
        <taxon>Ecdysozoa</taxon>
        <taxon>Arthropoda</taxon>
        <taxon>Hexapoda</taxon>
        <taxon>Insecta</taxon>
        <taxon>Pterygota</taxon>
        <taxon>Neoptera</taxon>
        <taxon>Endopterygota</taxon>
        <taxon>Lepidoptera</taxon>
        <taxon>Glossata</taxon>
        <taxon>Ditrysia</taxon>
        <taxon>Tineoidea</taxon>
        <taxon>Psychidae</taxon>
        <taxon>Oiketicinae</taxon>
        <taxon>Eumeta</taxon>
    </lineage>
</organism>
<evidence type="ECO:0000313" key="5">
    <source>
        <dbReference type="EMBL" id="GBP22499.1"/>
    </source>
</evidence>
<evidence type="ECO:0000256" key="2">
    <source>
        <dbReference type="ARBA" id="ARBA00022771"/>
    </source>
</evidence>
<dbReference type="OrthoDB" id="10038672at2759"/>
<evidence type="ECO:0000259" key="4">
    <source>
        <dbReference type="SMART" id="SM01328"/>
    </source>
</evidence>
<dbReference type="GO" id="GO:0008270">
    <property type="term" value="F:zinc ion binding"/>
    <property type="evidence" value="ECO:0007669"/>
    <property type="project" value="UniProtKB-KW"/>
</dbReference>
<evidence type="ECO:0000256" key="3">
    <source>
        <dbReference type="ARBA" id="ARBA00022833"/>
    </source>
</evidence>
<evidence type="ECO:0000313" key="6">
    <source>
        <dbReference type="Proteomes" id="UP000299102"/>
    </source>
</evidence>
<dbReference type="Proteomes" id="UP000299102">
    <property type="component" value="Unassembled WGS sequence"/>
</dbReference>
<name>A0A4C1U837_EUMVA</name>
<evidence type="ECO:0000256" key="1">
    <source>
        <dbReference type="ARBA" id="ARBA00022723"/>
    </source>
</evidence>
<dbReference type="InterPro" id="IPR027377">
    <property type="entry name" value="ZAR1/RTP1-5-like_Znf-3CxxC"/>
</dbReference>
<sequence>MPVEPRLICSRQRALGRRERCDKRAGVRQWSGAERRTSYQGDMKCVGVFTCPKCGKTWKSANSWANTAQKCNSCLLDIYPHKQAKRFATNYAFTYFFRAHSFRDIAKKVFAPLFPRWRPGNKGGNPINLGLSFY</sequence>
<dbReference type="EMBL" id="BGZK01000140">
    <property type="protein sequence ID" value="GBP22499.1"/>
    <property type="molecule type" value="Genomic_DNA"/>
</dbReference>
<dbReference type="AlphaFoldDB" id="A0A4C1U837"/>
<dbReference type="Pfam" id="PF17180">
    <property type="entry name" value="Zn_ribbon_3CxxC_2"/>
    <property type="match status" value="1"/>
</dbReference>
<gene>
    <name evidence="5" type="primary">ZCCHC24</name>
    <name evidence="5" type="ORF">EVAR_78677_1</name>
</gene>
<keyword evidence="1" id="KW-0479">Metal-binding</keyword>
<accession>A0A4C1U837</accession>
<keyword evidence="3" id="KW-0862">Zinc</keyword>
<feature type="domain" description="3CxxC-type" evidence="4">
    <location>
        <begin position="44"/>
        <end position="107"/>
    </location>
</feature>